<gene>
    <name evidence="2" type="ORF">HETIRDRAFT_438872</name>
</gene>
<dbReference type="GeneID" id="20675085"/>
<proteinExistence type="predicted"/>
<sequence length="100" mass="11178">MLYSTASFASSRRTPDTRTGSSLRSYSGPGERTDVPSQAARVTAFLIIFLLTANKTRVTGYCRQHTVSSRLAPRRVWGDVASQKRNPDTSERTRRDGVRK</sequence>
<name>W4KDD9_HETIT</name>
<keyword evidence="3" id="KW-1185">Reference proteome</keyword>
<dbReference type="InParanoid" id="W4KDD9"/>
<feature type="compositionally biased region" description="Basic and acidic residues" evidence="1">
    <location>
        <begin position="85"/>
        <end position="100"/>
    </location>
</feature>
<dbReference type="KEGG" id="hir:HETIRDRAFT_438872"/>
<organism evidence="2 3">
    <name type="scientific">Heterobasidion irregulare (strain TC 32-1)</name>
    <dbReference type="NCBI Taxonomy" id="747525"/>
    <lineage>
        <taxon>Eukaryota</taxon>
        <taxon>Fungi</taxon>
        <taxon>Dikarya</taxon>
        <taxon>Basidiomycota</taxon>
        <taxon>Agaricomycotina</taxon>
        <taxon>Agaricomycetes</taxon>
        <taxon>Russulales</taxon>
        <taxon>Bondarzewiaceae</taxon>
        <taxon>Heterobasidion</taxon>
        <taxon>Heterobasidion annosum species complex</taxon>
    </lineage>
</organism>
<dbReference type="HOGENOM" id="CLU_2306501_0_0_1"/>
<evidence type="ECO:0000256" key="1">
    <source>
        <dbReference type="SAM" id="MobiDB-lite"/>
    </source>
</evidence>
<feature type="compositionally biased region" description="Polar residues" evidence="1">
    <location>
        <begin position="1"/>
        <end position="25"/>
    </location>
</feature>
<dbReference type="AlphaFoldDB" id="W4KDD9"/>
<reference evidence="2 3" key="1">
    <citation type="journal article" date="2012" name="New Phytol.">
        <title>Insight into trade-off between wood decay and parasitism from the genome of a fungal forest pathogen.</title>
        <authorList>
            <person name="Olson A."/>
            <person name="Aerts A."/>
            <person name="Asiegbu F."/>
            <person name="Belbahri L."/>
            <person name="Bouzid O."/>
            <person name="Broberg A."/>
            <person name="Canback B."/>
            <person name="Coutinho P.M."/>
            <person name="Cullen D."/>
            <person name="Dalman K."/>
            <person name="Deflorio G."/>
            <person name="van Diepen L.T."/>
            <person name="Dunand C."/>
            <person name="Duplessis S."/>
            <person name="Durling M."/>
            <person name="Gonthier P."/>
            <person name="Grimwood J."/>
            <person name="Fossdal C.G."/>
            <person name="Hansson D."/>
            <person name="Henrissat B."/>
            <person name="Hietala A."/>
            <person name="Himmelstrand K."/>
            <person name="Hoffmeister D."/>
            <person name="Hogberg N."/>
            <person name="James T.Y."/>
            <person name="Karlsson M."/>
            <person name="Kohler A."/>
            <person name="Kues U."/>
            <person name="Lee Y.H."/>
            <person name="Lin Y.C."/>
            <person name="Lind M."/>
            <person name="Lindquist E."/>
            <person name="Lombard V."/>
            <person name="Lucas S."/>
            <person name="Lunden K."/>
            <person name="Morin E."/>
            <person name="Murat C."/>
            <person name="Park J."/>
            <person name="Raffaello T."/>
            <person name="Rouze P."/>
            <person name="Salamov A."/>
            <person name="Schmutz J."/>
            <person name="Solheim H."/>
            <person name="Stahlberg J."/>
            <person name="Velez H."/>
            <person name="de Vries R.P."/>
            <person name="Wiebenga A."/>
            <person name="Woodward S."/>
            <person name="Yakovlev I."/>
            <person name="Garbelotto M."/>
            <person name="Martin F."/>
            <person name="Grigoriev I.V."/>
            <person name="Stenlid J."/>
        </authorList>
    </citation>
    <scope>NUCLEOTIDE SEQUENCE [LARGE SCALE GENOMIC DNA]</scope>
    <source>
        <strain evidence="2 3">TC 32-1</strain>
    </source>
</reference>
<feature type="region of interest" description="Disordered" evidence="1">
    <location>
        <begin position="73"/>
        <end position="100"/>
    </location>
</feature>
<evidence type="ECO:0000313" key="2">
    <source>
        <dbReference type="EMBL" id="ETW83867.1"/>
    </source>
</evidence>
<dbReference type="RefSeq" id="XP_009543603.1">
    <property type="nucleotide sequence ID" value="XM_009545308.1"/>
</dbReference>
<accession>W4KDD9</accession>
<feature type="region of interest" description="Disordered" evidence="1">
    <location>
        <begin position="1"/>
        <end position="36"/>
    </location>
</feature>
<dbReference type="EMBL" id="KI925456">
    <property type="protein sequence ID" value="ETW83867.1"/>
    <property type="molecule type" value="Genomic_DNA"/>
</dbReference>
<protein>
    <submittedName>
        <fullName evidence="2">Uncharacterized protein</fullName>
    </submittedName>
</protein>
<evidence type="ECO:0000313" key="3">
    <source>
        <dbReference type="Proteomes" id="UP000030671"/>
    </source>
</evidence>
<dbReference type="Proteomes" id="UP000030671">
    <property type="component" value="Unassembled WGS sequence"/>
</dbReference>